<evidence type="ECO:0000256" key="5">
    <source>
        <dbReference type="SAM" id="MobiDB-lite"/>
    </source>
</evidence>
<feature type="domain" description="HTH myb-type" evidence="7">
    <location>
        <begin position="1"/>
        <end position="60"/>
    </location>
</feature>
<dbReference type="STRING" id="5722.A2D9C3"/>
<dbReference type="EMBL" id="DS113180">
    <property type="protein sequence ID" value="EAY23149.1"/>
    <property type="molecule type" value="Genomic_DNA"/>
</dbReference>
<evidence type="ECO:0000256" key="4">
    <source>
        <dbReference type="ARBA" id="ARBA00023242"/>
    </source>
</evidence>
<evidence type="ECO:0000313" key="8">
    <source>
        <dbReference type="EMBL" id="EAY23149.1"/>
    </source>
</evidence>
<evidence type="ECO:0000259" key="6">
    <source>
        <dbReference type="PROSITE" id="PS50090"/>
    </source>
</evidence>
<keyword evidence="4" id="KW-0539">Nucleus</keyword>
<name>A2D9C3_TRIV3</name>
<dbReference type="CDD" id="cd00167">
    <property type="entry name" value="SANT"/>
    <property type="match status" value="2"/>
</dbReference>
<dbReference type="PROSITE" id="PS51294">
    <property type="entry name" value="HTH_MYB"/>
    <property type="match status" value="2"/>
</dbReference>
<feature type="domain" description="Myb-like" evidence="6">
    <location>
        <begin position="57"/>
        <end position="107"/>
    </location>
</feature>
<feature type="compositionally biased region" description="Basic and acidic residues" evidence="5">
    <location>
        <begin position="129"/>
        <end position="139"/>
    </location>
</feature>
<dbReference type="InterPro" id="IPR009057">
    <property type="entry name" value="Homeodomain-like_sf"/>
</dbReference>
<reference evidence="8" key="1">
    <citation type="submission" date="2006-10" db="EMBL/GenBank/DDBJ databases">
        <authorList>
            <person name="Amadeo P."/>
            <person name="Zhao Q."/>
            <person name="Wortman J."/>
            <person name="Fraser-Liggett C."/>
            <person name="Carlton J."/>
        </authorList>
    </citation>
    <scope>NUCLEOTIDE SEQUENCE</scope>
    <source>
        <strain evidence="8">G3</strain>
    </source>
</reference>
<evidence type="ECO:0000313" key="9">
    <source>
        <dbReference type="Proteomes" id="UP000001542"/>
    </source>
</evidence>
<dbReference type="Pfam" id="PF00249">
    <property type="entry name" value="Myb_DNA-binding"/>
    <property type="match status" value="2"/>
</dbReference>
<accession>A2D9C3</accession>
<feature type="domain" description="Myb-like" evidence="6">
    <location>
        <begin position="5"/>
        <end position="56"/>
    </location>
</feature>
<feature type="region of interest" description="Disordered" evidence="5">
    <location>
        <begin position="114"/>
        <end position="139"/>
    </location>
</feature>
<reference evidence="8" key="2">
    <citation type="journal article" date="2007" name="Science">
        <title>Draft genome sequence of the sexually transmitted pathogen Trichomonas vaginalis.</title>
        <authorList>
            <person name="Carlton J.M."/>
            <person name="Hirt R.P."/>
            <person name="Silva J.C."/>
            <person name="Delcher A.L."/>
            <person name="Schatz M."/>
            <person name="Zhao Q."/>
            <person name="Wortman J.R."/>
            <person name="Bidwell S.L."/>
            <person name="Alsmark U.C.M."/>
            <person name="Besteiro S."/>
            <person name="Sicheritz-Ponten T."/>
            <person name="Noel C.J."/>
            <person name="Dacks J.B."/>
            <person name="Foster P.G."/>
            <person name="Simillion C."/>
            <person name="Van de Peer Y."/>
            <person name="Miranda-Saavedra D."/>
            <person name="Barton G.J."/>
            <person name="Westrop G.D."/>
            <person name="Mueller S."/>
            <person name="Dessi D."/>
            <person name="Fiori P.L."/>
            <person name="Ren Q."/>
            <person name="Paulsen I."/>
            <person name="Zhang H."/>
            <person name="Bastida-Corcuera F.D."/>
            <person name="Simoes-Barbosa A."/>
            <person name="Brown M.T."/>
            <person name="Hayes R.D."/>
            <person name="Mukherjee M."/>
            <person name="Okumura C.Y."/>
            <person name="Schneider R."/>
            <person name="Smith A.J."/>
            <person name="Vanacova S."/>
            <person name="Villalvazo M."/>
            <person name="Haas B.J."/>
            <person name="Pertea M."/>
            <person name="Feldblyum T.V."/>
            <person name="Utterback T.R."/>
            <person name="Shu C.L."/>
            <person name="Osoegawa K."/>
            <person name="de Jong P.J."/>
            <person name="Hrdy I."/>
            <person name="Horvathova L."/>
            <person name="Zubacova Z."/>
            <person name="Dolezal P."/>
            <person name="Malik S.B."/>
            <person name="Logsdon J.M. Jr."/>
            <person name="Henze K."/>
            <person name="Gupta A."/>
            <person name="Wang C.C."/>
            <person name="Dunne R.L."/>
            <person name="Upcroft J.A."/>
            <person name="Upcroft P."/>
            <person name="White O."/>
            <person name="Salzberg S.L."/>
            <person name="Tang P."/>
            <person name="Chiu C.-H."/>
            <person name="Lee Y.-S."/>
            <person name="Embley T.M."/>
            <person name="Coombs G.H."/>
            <person name="Mottram J.C."/>
            <person name="Tachezy J."/>
            <person name="Fraser-Liggett C.M."/>
            <person name="Johnson P.J."/>
        </authorList>
    </citation>
    <scope>NUCLEOTIDE SEQUENCE [LARGE SCALE GENOMIC DNA]</scope>
    <source>
        <strain evidence="8">G3</strain>
    </source>
</reference>
<evidence type="ECO:0000256" key="3">
    <source>
        <dbReference type="ARBA" id="ARBA00023163"/>
    </source>
</evidence>
<dbReference type="KEGG" id="tva:5468708"/>
<dbReference type="Gene3D" id="1.10.10.60">
    <property type="entry name" value="Homeodomain-like"/>
    <property type="match status" value="2"/>
</dbReference>
<dbReference type="GO" id="GO:0006355">
    <property type="term" value="P:regulation of DNA-templated transcription"/>
    <property type="evidence" value="ECO:0000318"/>
    <property type="project" value="GO_Central"/>
</dbReference>
<gene>
    <name evidence="8" type="ORF">TVAG_183860</name>
</gene>
<keyword evidence="1" id="KW-0805">Transcription regulation</keyword>
<dbReference type="SUPFAM" id="SSF46689">
    <property type="entry name" value="Homeodomain-like"/>
    <property type="match status" value="1"/>
</dbReference>
<dbReference type="GO" id="GO:0000981">
    <property type="term" value="F:DNA-binding transcription factor activity, RNA polymerase II-specific"/>
    <property type="evidence" value="ECO:0000318"/>
    <property type="project" value="GO_Central"/>
</dbReference>
<dbReference type="InParanoid" id="A2D9C3"/>
<dbReference type="PROSITE" id="PS50090">
    <property type="entry name" value="MYB_LIKE"/>
    <property type="match status" value="2"/>
</dbReference>
<dbReference type="SMR" id="A2D9C3"/>
<dbReference type="AlphaFoldDB" id="A2D9C3"/>
<dbReference type="VEuPathDB" id="TrichDB:TVAGG3_0770320"/>
<proteinExistence type="predicted"/>
<dbReference type="OrthoDB" id="2143914at2759"/>
<dbReference type="SMART" id="SM00717">
    <property type="entry name" value="SANT"/>
    <property type="match status" value="2"/>
</dbReference>
<dbReference type="InterPro" id="IPR017930">
    <property type="entry name" value="Myb_dom"/>
</dbReference>
<dbReference type="InterPro" id="IPR001005">
    <property type="entry name" value="SANT/Myb"/>
</dbReference>
<protein>
    <submittedName>
        <fullName evidence="8">Myb-like DNA-binding domain containing protein</fullName>
    </submittedName>
</protein>
<feature type="domain" description="HTH myb-type" evidence="7">
    <location>
        <begin position="64"/>
        <end position="111"/>
    </location>
</feature>
<dbReference type="VEuPathDB" id="TrichDB:TVAG_183860"/>
<dbReference type="InterPro" id="IPR051575">
    <property type="entry name" value="Myb-like_DNA-bd"/>
</dbReference>
<evidence type="ECO:0000259" key="7">
    <source>
        <dbReference type="PROSITE" id="PS51294"/>
    </source>
</evidence>
<evidence type="ECO:0000256" key="1">
    <source>
        <dbReference type="ARBA" id="ARBA00023015"/>
    </source>
</evidence>
<keyword evidence="9" id="KW-1185">Reference proteome</keyword>
<dbReference type="eggNOG" id="KOG0048">
    <property type="taxonomic scope" value="Eukaryota"/>
</dbReference>
<keyword evidence="3" id="KW-0804">Transcription</keyword>
<dbReference type="RefSeq" id="XP_001584135.1">
    <property type="nucleotide sequence ID" value="XM_001584085.1"/>
</dbReference>
<dbReference type="Proteomes" id="UP000001542">
    <property type="component" value="Unassembled WGS sequence"/>
</dbReference>
<dbReference type="PANTHER" id="PTHR46621:SF1">
    <property type="entry name" value="SNRNA-ACTIVATING PROTEIN COMPLEX SUBUNIT 4"/>
    <property type="match status" value="1"/>
</dbReference>
<dbReference type="GO" id="GO:0005634">
    <property type="term" value="C:nucleus"/>
    <property type="evidence" value="ECO:0000318"/>
    <property type="project" value="GO_Central"/>
</dbReference>
<organism evidence="8 9">
    <name type="scientific">Trichomonas vaginalis (strain ATCC PRA-98 / G3)</name>
    <dbReference type="NCBI Taxonomy" id="412133"/>
    <lineage>
        <taxon>Eukaryota</taxon>
        <taxon>Metamonada</taxon>
        <taxon>Parabasalia</taxon>
        <taxon>Trichomonadida</taxon>
        <taxon>Trichomonadidae</taxon>
        <taxon>Trichomonas</taxon>
    </lineage>
</organism>
<sequence>MSPLKSVRANRKFSQEEDNKLRSVVSKLGTHSWKSVASFMPGRNVRQCRERWNKFLSPNVNLNPFTHEEDIKLIDLYNELGPQWVRIGKCLGNRSDIAIKARFMLLERHRKKREMSDEYTSSSSEDDVREQRAPEDSIHKALAPNRYTNADITPRELNNEIDSLFNNEFNDFFDITDVFGNFQF</sequence>
<keyword evidence="2 8" id="KW-0238">DNA-binding</keyword>
<dbReference type="GO" id="GO:0000978">
    <property type="term" value="F:RNA polymerase II cis-regulatory region sequence-specific DNA binding"/>
    <property type="evidence" value="ECO:0000318"/>
    <property type="project" value="GO_Central"/>
</dbReference>
<evidence type="ECO:0000256" key="2">
    <source>
        <dbReference type="ARBA" id="ARBA00023125"/>
    </source>
</evidence>
<dbReference type="PANTHER" id="PTHR46621">
    <property type="entry name" value="SNRNA-ACTIVATING PROTEIN COMPLEX SUBUNIT 4"/>
    <property type="match status" value="1"/>
</dbReference>